<dbReference type="PANTHER" id="PTHR30213:SF1">
    <property type="entry name" value="INNER MEMBRANE PROTEIN YHJD"/>
    <property type="match status" value="1"/>
</dbReference>
<accession>A0A4R6VML1</accession>
<feature type="transmembrane region" description="Helical" evidence="7">
    <location>
        <begin position="213"/>
        <end position="234"/>
    </location>
</feature>
<evidence type="ECO:0000256" key="6">
    <source>
        <dbReference type="SAM" id="MobiDB-lite"/>
    </source>
</evidence>
<evidence type="ECO:0000313" key="9">
    <source>
        <dbReference type="Proteomes" id="UP000295705"/>
    </source>
</evidence>
<feature type="transmembrane region" description="Helical" evidence="7">
    <location>
        <begin position="144"/>
        <end position="168"/>
    </location>
</feature>
<feature type="compositionally biased region" description="Basic and acidic residues" evidence="6">
    <location>
        <begin position="304"/>
        <end position="315"/>
    </location>
</feature>
<sequence length="357" mass="38309">MGISRRFDAFQRRHRWLALPIAVVYKFVDDQGAYLAALLTYYGFLSLFPLLLLGVTVLGYVLHGDPVAQQAVLSSALRNVPVIGDQLRGNVHEFSGSTAGLVVGVVVAIYGALGVTQAAQHALDEVWAVPRAERPSIWAAYARGALVVLLVGLGMMLTAALSALATAAGETTGLGALGRGTATAAGVVVNIGLFLMAYHLLPAKRSPVQERWIGAVVAGVTWQVLLTIGTWLVGTRLQGASAAYGFFGIVLGLLAWIYLAASVFVLCAELDAVLARRLLPRSLFSMYPDDRDTTVADRRAYASYAESERQKDHQTVDVTFDDPPLVPEPRRSDQSSPRWAPPSDRGPAAERHPPRPG</sequence>
<keyword evidence="2" id="KW-1003">Cell membrane</keyword>
<gene>
    <name evidence="8" type="ORF">EV188_102846</name>
</gene>
<dbReference type="Proteomes" id="UP000295705">
    <property type="component" value="Unassembled WGS sequence"/>
</dbReference>
<evidence type="ECO:0000256" key="7">
    <source>
        <dbReference type="SAM" id="Phobius"/>
    </source>
</evidence>
<name>A0A4R6VML1_9PSEU</name>
<keyword evidence="5 7" id="KW-0472">Membrane</keyword>
<dbReference type="NCBIfam" id="TIGR00765">
    <property type="entry name" value="yihY_not_rbn"/>
    <property type="match status" value="1"/>
</dbReference>
<feature type="compositionally biased region" description="Basic and acidic residues" evidence="6">
    <location>
        <begin position="347"/>
        <end position="357"/>
    </location>
</feature>
<evidence type="ECO:0000256" key="1">
    <source>
        <dbReference type="ARBA" id="ARBA00004651"/>
    </source>
</evidence>
<evidence type="ECO:0000313" key="8">
    <source>
        <dbReference type="EMBL" id="TDQ63189.1"/>
    </source>
</evidence>
<dbReference type="EMBL" id="SNYO01000002">
    <property type="protein sequence ID" value="TDQ63189.1"/>
    <property type="molecule type" value="Genomic_DNA"/>
</dbReference>
<evidence type="ECO:0000256" key="2">
    <source>
        <dbReference type="ARBA" id="ARBA00022475"/>
    </source>
</evidence>
<comment type="caution">
    <text evidence="8">The sequence shown here is derived from an EMBL/GenBank/DDBJ whole genome shotgun (WGS) entry which is preliminary data.</text>
</comment>
<feature type="transmembrane region" description="Helical" evidence="7">
    <location>
        <begin position="180"/>
        <end position="201"/>
    </location>
</feature>
<dbReference type="GO" id="GO:0005886">
    <property type="term" value="C:plasma membrane"/>
    <property type="evidence" value="ECO:0007669"/>
    <property type="project" value="UniProtKB-SubCell"/>
</dbReference>
<dbReference type="PANTHER" id="PTHR30213">
    <property type="entry name" value="INNER MEMBRANE PROTEIN YHJD"/>
    <property type="match status" value="1"/>
</dbReference>
<comment type="subcellular location">
    <subcellularLocation>
        <location evidence="1">Cell membrane</location>
        <topology evidence="1">Multi-pass membrane protein</topology>
    </subcellularLocation>
</comment>
<feature type="transmembrane region" description="Helical" evidence="7">
    <location>
        <begin position="34"/>
        <end position="62"/>
    </location>
</feature>
<dbReference type="InterPro" id="IPR017039">
    <property type="entry name" value="Virul_fac_BrkB"/>
</dbReference>
<keyword evidence="4 7" id="KW-1133">Transmembrane helix</keyword>
<feature type="region of interest" description="Disordered" evidence="6">
    <location>
        <begin position="304"/>
        <end position="357"/>
    </location>
</feature>
<dbReference type="OrthoDB" id="3349406at2"/>
<dbReference type="Pfam" id="PF03631">
    <property type="entry name" value="Virul_fac_BrkB"/>
    <property type="match status" value="1"/>
</dbReference>
<feature type="transmembrane region" description="Helical" evidence="7">
    <location>
        <begin position="246"/>
        <end position="268"/>
    </location>
</feature>
<protein>
    <submittedName>
        <fullName evidence="8">Inner membrane protein YhjD</fullName>
    </submittedName>
</protein>
<dbReference type="AlphaFoldDB" id="A0A4R6VML1"/>
<proteinExistence type="predicted"/>
<evidence type="ECO:0000256" key="3">
    <source>
        <dbReference type="ARBA" id="ARBA00022692"/>
    </source>
</evidence>
<keyword evidence="9" id="KW-1185">Reference proteome</keyword>
<reference evidence="8 9" key="1">
    <citation type="submission" date="2019-03" db="EMBL/GenBank/DDBJ databases">
        <title>Genomic Encyclopedia of Type Strains, Phase IV (KMG-IV): sequencing the most valuable type-strain genomes for metagenomic binning, comparative biology and taxonomic classification.</title>
        <authorList>
            <person name="Goeker M."/>
        </authorList>
    </citation>
    <scope>NUCLEOTIDE SEQUENCE [LARGE SCALE GENOMIC DNA]</scope>
    <source>
        <strain evidence="8 9">DSM 45775</strain>
    </source>
</reference>
<organism evidence="8 9">
    <name type="scientific">Actinomycetospora succinea</name>
    <dbReference type="NCBI Taxonomy" id="663603"/>
    <lineage>
        <taxon>Bacteria</taxon>
        <taxon>Bacillati</taxon>
        <taxon>Actinomycetota</taxon>
        <taxon>Actinomycetes</taxon>
        <taxon>Pseudonocardiales</taxon>
        <taxon>Pseudonocardiaceae</taxon>
        <taxon>Actinomycetospora</taxon>
    </lineage>
</organism>
<keyword evidence="3 7" id="KW-0812">Transmembrane</keyword>
<evidence type="ECO:0000256" key="4">
    <source>
        <dbReference type="ARBA" id="ARBA00022989"/>
    </source>
</evidence>
<evidence type="ECO:0000256" key="5">
    <source>
        <dbReference type="ARBA" id="ARBA00023136"/>
    </source>
</evidence>